<evidence type="ECO:0000313" key="3">
    <source>
        <dbReference type="Proteomes" id="UP000191820"/>
    </source>
</evidence>
<accession>A0ABM6JFS1</accession>
<dbReference type="EMBL" id="CP020472">
    <property type="protein sequence ID" value="ARD20785.1"/>
    <property type="molecule type" value="Genomic_DNA"/>
</dbReference>
<dbReference type="RefSeq" id="WP_080914738.1">
    <property type="nucleotide sequence ID" value="NZ_CP020472.1"/>
</dbReference>
<sequence>MQKQQKSESDLLRTYGRIITLTLVLVIMAVIASKHFSSVESIGTKGLQLEHSRLLYVLAMVKSQWLSQGRPSALKLSWEETGVGSANRQLDEVKVQPQNNIIQMSPQGWPLLNSSDEAGCRALWQQLMASGLHDIKADVFYQKEPEICRFTTDQSGSISYQASSGRVIFLEGSG</sequence>
<keyword evidence="1" id="KW-1133">Transmembrane helix</keyword>
<evidence type="ECO:0000256" key="1">
    <source>
        <dbReference type="SAM" id="Phobius"/>
    </source>
</evidence>
<keyword evidence="1" id="KW-0472">Membrane</keyword>
<evidence type="ECO:0000313" key="2">
    <source>
        <dbReference type="EMBL" id="ARD20785.1"/>
    </source>
</evidence>
<keyword evidence="1" id="KW-0812">Transmembrane</keyword>
<feature type="transmembrane region" description="Helical" evidence="1">
    <location>
        <begin position="12"/>
        <end position="32"/>
    </location>
</feature>
<protein>
    <submittedName>
        <fullName evidence="2">MSHA biogenesis protein MshF2</fullName>
    </submittedName>
</protein>
<keyword evidence="3" id="KW-1185">Reference proteome</keyword>
<gene>
    <name evidence="2" type="ORF">SJ2017_0445</name>
</gene>
<organism evidence="2 3">
    <name type="scientific">Shewanella japonica</name>
    <dbReference type="NCBI Taxonomy" id="93973"/>
    <lineage>
        <taxon>Bacteria</taxon>
        <taxon>Pseudomonadati</taxon>
        <taxon>Pseudomonadota</taxon>
        <taxon>Gammaproteobacteria</taxon>
        <taxon>Alteromonadales</taxon>
        <taxon>Shewanellaceae</taxon>
        <taxon>Shewanella</taxon>
    </lineage>
</organism>
<proteinExistence type="predicted"/>
<name>A0ABM6JFS1_9GAMM</name>
<reference evidence="2 3" key="1">
    <citation type="submission" date="2017-03" db="EMBL/GenBank/DDBJ databases">
        <title>Genome sequencing of Shewanella japonica KCTC 22435.</title>
        <authorList>
            <person name="Kim K.M."/>
        </authorList>
    </citation>
    <scope>NUCLEOTIDE SEQUENCE [LARGE SCALE GENOMIC DNA]</scope>
    <source>
        <strain evidence="2 3">KCTC 22435</strain>
    </source>
</reference>
<dbReference type="Proteomes" id="UP000191820">
    <property type="component" value="Chromosome"/>
</dbReference>